<reference evidence="2" key="1">
    <citation type="journal article" date="2019" name="Gigascience">
        <title>De novo genome assembly of the endangered Acer yangbiense, a plant species with extremely small populations endemic to Yunnan Province, China.</title>
        <authorList>
            <person name="Yang J."/>
            <person name="Wariss H.M."/>
            <person name="Tao L."/>
            <person name="Zhang R."/>
            <person name="Yun Q."/>
            <person name="Hollingsworth P."/>
            <person name="Dao Z."/>
            <person name="Luo G."/>
            <person name="Guo H."/>
            <person name="Ma Y."/>
            <person name="Sun W."/>
        </authorList>
    </citation>
    <scope>NUCLEOTIDE SEQUENCE [LARGE SCALE GENOMIC DNA]</scope>
    <source>
        <strain evidence="2">cv. Malutang</strain>
    </source>
</reference>
<dbReference type="PANTHER" id="PTHR47868:SF2">
    <property type="entry name" value="OS05G0457700 PROTEIN"/>
    <property type="match status" value="1"/>
</dbReference>
<dbReference type="Pfam" id="PF13374">
    <property type="entry name" value="TPR_10"/>
    <property type="match status" value="1"/>
</dbReference>
<accession>A0A5C7HPF5</accession>
<evidence type="ECO:0008006" key="3">
    <source>
        <dbReference type="Google" id="ProtNLM"/>
    </source>
</evidence>
<dbReference type="EMBL" id="VAHF01000007">
    <property type="protein sequence ID" value="TXG58645.1"/>
    <property type="molecule type" value="Genomic_DNA"/>
</dbReference>
<proteinExistence type="predicted"/>
<dbReference type="OrthoDB" id="1892356at2759"/>
<sequence length="473" mass="52253">MILNAIKLSRSTTPLSRTIRFPGPIFNGYVSPPLRLLHDETSINGPNSNPVVLQMINYALSHARSQKSGESYGQGLLVLEQCLSTQPSEGQCAENWRGIALLAIGNFSEAIEKLQRAENLKQSSLGVRVTAMEAIVGLHLQSGEDDTSSVVADNCLGLLRRFKPESGGGDYSMVKARTNAVKGLVELIHGDIESAESCFKEFQENEICNGSAALSYGEYLHATRNYSLAKEFYRKVIEVLAEKKDFSDLNALGSCNMALEEVSLAANFALGQLEAHMGNFADAEEILTRALTKTEELFGSNHPKVGVVLTCLALMFRNKAAQERSSAILIQEGLYRRALEFLKAPPLESEGEETKIERRDIVALARGIYLNIIIDECVCHAYHKECKSYLTGMLLLKKYRSFRIAVSQHASLCCCGYAETLSVQQNRKGEGEKMKRWAEAAWRNRRMSLAEALDFSAPSNKVLVIDGRTSRAI</sequence>
<keyword evidence="2" id="KW-1185">Reference proteome</keyword>
<gene>
    <name evidence="1" type="ORF">EZV62_016474</name>
</gene>
<comment type="caution">
    <text evidence="1">The sequence shown here is derived from an EMBL/GenBank/DDBJ whole genome shotgun (WGS) entry which is preliminary data.</text>
</comment>
<evidence type="ECO:0000313" key="1">
    <source>
        <dbReference type="EMBL" id="TXG58645.1"/>
    </source>
</evidence>
<dbReference type="Gene3D" id="1.25.40.10">
    <property type="entry name" value="Tetratricopeptide repeat domain"/>
    <property type="match status" value="2"/>
</dbReference>
<organism evidence="1 2">
    <name type="scientific">Acer yangbiense</name>
    <dbReference type="NCBI Taxonomy" id="1000413"/>
    <lineage>
        <taxon>Eukaryota</taxon>
        <taxon>Viridiplantae</taxon>
        <taxon>Streptophyta</taxon>
        <taxon>Embryophyta</taxon>
        <taxon>Tracheophyta</taxon>
        <taxon>Spermatophyta</taxon>
        <taxon>Magnoliopsida</taxon>
        <taxon>eudicotyledons</taxon>
        <taxon>Gunneridae</taxon>
        <taxon>Pentapetalae</taxon>
        <taxon>rosids</taxon>
        <taxon>malvids</taxon>
        <taxon>Sapindales</taxon>
        <taxon>Sapindaceae</taxon>
        <taxon>Hippocastanoideae</taxon>
        <taxon>Acereae</taxon>
        <taxon>Acer</taxon>
    </lineage>
</organism>
<evidence type="ECO:0000313" key="2">
    <source>
        <dbReference type="Proteomes" id="UP000323000"/>
    </source>
</evidence>
<name>A0A5C7HPF5_9ROSI</name>
<dbReference type="SUPFAM" id="SSF48452">
    <property type="entry name" value="TPR-like"/>
    <property type="match status" value="1"/>
</dbReference>
<dbReference type="InterPro" id="IPR011990">
    <property type="entry name" value="TPR-like_helical_dom_sf"/>
</dbReference>
<dbReference type="GO" id="GO:0005739">
    <property type="term" value="C:mitochondrion"/>
    <property type="evidence" value="ECO:0007669"/>
    <property type="project" value="TreeGrafter"/>
</dbReference>
<protein>
    <recommendedName>
        <fullName evidence="3">MalT-like TPR region domain-containing protein</fullName>
    </recommendedName>
</protein>
<dbReference type="Proteomes" id="UP000323000">
    <property type="component" value="Chromosome 7"/>
</dbReference>
<dbReference type="AlphaFoldDB" id="A0A5C7HPF5"/>
<dbReference type="PANTHER" id="PTHR47868">
    <property type="entry name" value="OS05G0457700 PROTEIN"/>
    <property type="match status" value="1"/>
</dbReference>